<organism evidence="1 2">
    <name type="scientific">Metapseudomonas resinovorans</name>
    <name type="common">Pseudomonas resinovorans</name>
    <dbReference type="NCBI Taxonomy" id="53412"/>
    <lineage>
        <taxon>Bacteria</taxon>
        <taxon>Pseudomonadati</taxon>
        <taxon>Pseudomonadota</taxon>
        <taxon>Gammaproteobacteria</taxon>
        <taxon>Pseudomonadales</taxon>
        <taxon>Pseudomonadaceae</taxon>
        <taxon>Metapseudomonas</taxon>
    </lineage>
</organism>
<proteinExistence type="predicted"/>
<dbReference type="EMBL" id="JANEWF010000009">
    <property type="protein sequence ID" value="MDA8483595.1"/>
    <property type="molecule type" value="Genomic_DNA"/>
</dbReference>
<evidence type="ECO:0000313" key="1">
    <source>
        <dbReference type="EMBL" id="MDA8483595.1"/>
    </source>
</evidence>
<dbReference type="Proteomes" id="UP001211689">
    <property type="component" value="Unassembled WGS sequence"/>
</dbReference>
<dbReference type="NCBIfam" id="TIGR01635">
    <property type="entry name" value="tail_comp_S"/>
    <property type="match status" value="1"/>
</dbReference>
<accession>A0ABT4Y4S7</accession>
<sequence length="170" mass="18546">MAVTLSVQSNLPKLQPLFVKLKELGGHPQPLLKKIAYYGESSTRERFNSETAPDGQKWKESLRARLTGGKTLTQDGHLGDSITSTANDQKAEWGSNRIYAAIHQFGGVIKPKSATALRFQIPGLGWVTRQQVTLPARPYLGISDDDQENILDLVNQHISSLIRSAAPGGA</sequence>
<evidence type="ECO:0000313" key="2">
    <source>
        <dbReference type="Proteomes" id="UP001211689"/>
    </source>
</evidence>
<dbReference type="Pfam" id="PF05069">
    <property type="entry name" value="Phage_tail_S"/>
    <property type="match status" value="1"/>
</dbReference>
<name>A0ABT4Y4S7_METRE</name>
<comment type="caution">
    <text evidence="1">The sequence shown here is derived from an EMBL/GenBank/DDBJ whole genome shotgun (WGS) entry which is preliminary data.</text>
</comment>
<keyword evidence="2" id="KW-1185">Reference proteome</keyword>
<gene>
    <name evidence="1" type="ORF">NNO07_10975</name>
</gene>
<protein>
    <submittedName>
        <fullName evidence="1">Phage virion morphogenesis protein</fullName>
    </submittedName>
</protein>
<dbReference type="RefSeq" id="WP_271470774.1">
    <property type="nucleotide sequence ID" value="NZ_JANEWF010000009.1"/>
</dbReference>
<reference evidence="1 2" key="1">
    <citation type="submission" date="2022-07" db="EMBL/GenBank/DDBJ databases">
        <title>Genome Analysis of Selected Gammaproteobacteria from Nigerian Food snails.</title>
        <authorList>
            <person name="Okafor A.C."/>
        </authorList>
    </citation>
    <scope>NUCLEOTIDE SEQUENCE [LARGE SCALE GENOMIC DNA]</scope>
    <source>
        <strain evidence="1 2">Awg 2</strain>
    </source>
</reference>
<dbReference type="InterPro" id="IPR006522">
    <property type="entry name" value="Phage_virion_morphogenesis"/>
</dbReference>